<protein>
    <recommendedName>
        <fullName evidence="7">Eukaryotic translation initiation factor 3 subunit A</fullName>
        <shortName evidence="7">eIF3a</shortName>
    </recommendedName>
    <alternativeName>
        <fullName evidence="7">Eukaryotic translation initiation factor 3 110 kDa subunit homolog</fullName>
        <shortName evidence="7">eIF3 p110</shortName>
    </alternativeName>
    <alternativeName>
        <fullName evidence="7">Translation initiation factor eIF3, p110 subunit homolog</fullName>
    </alternativeName>
</protein>
<sequence>MSRFAKPENVLKRAEELVSVGQSAAALQSLHELITSKRVKSAPIASLEPMMLRLVELSVEQRKGKIAKEGLYQYKNIAQNTSVETLVVVVNKFIELSESKFQEAQAAADKISLETIDDLEAIETPESILLSTVSSDVSKDRTDRAVVTPWLKFLWETYRTVLDILRNNGRLELSYQKVAIQALDFCQKYARKTEFRRLCDLLRNHLQNAAKYQNQPHGINLNDADTLQRHLDTRFTQLNSAVTMELWQEAFRSVEDIHNLLTISKRPPKPAVMANYYEKLSKIFLVSGNYLFHAAAFNKYATLVRTQNKNATEAELERLGSIALLSALAIPVLKENRGRGVAQDLDDNKGKNNRLAALLNMSSAPTRASLLKEALHKNARAKTVIRDIHAALETSFQPLSICSTVSPLMEQLASDEESTQYVAPLQQVILARTFKQLSQVYETVSLDFVIGLCKFPEPFTLSEPEIEKFIMTGCKKGELTMRIDHSNNAITFESDMLEPISSVSANTGEIKVQATPSELVRSQLTRLAKCLYSTLTHVDPAFCEEKRALKKAAIERAAANTEQEHQDILARTQIIERRKELVQGLQLKKDQEEATKREILRQREAEAETKRIAEETRRRELERIKREQEKIKADESKKLIAELKAAGGLGDIDDKELEGLDTTKLRAMQLEQLEKSSKDINERMRITAKKIDHLERAFRRAEMPLVQKDAEEQARLDRANFADSQTATQELARSKHAADMVLKKRMSRIMPDFNEYRQKLADKRDKAYEARLAVAQKKLEEAKQQRRDQYRAQREEEDRLEREQDEADRLAYEEELKAEEARQQEAAEREKAEAERAAKAEEEKAARAEQQKKLDDQARVQREREEAAEAKLRAKREERNNPAPAAAAPPAGGDRPGVYRPGQGKWSSQSRGAAPDARPSSSGGYGDRDVGRASPFGAARPRDGPPRDAPVRTASGSGRDVPPRSTGESPAPGADGKAPAATTGKYVPRHLRGDPQAGADGARRGGGW</sequence>
<feature type="compositionally biased region" description="Basic and acidic residues" evidence="8">
    <location>
        <begin position="940"/>
        <end position="950"/>
    </location>
</feature>
<evidence type="ECO:0000313" key="11">
    <source>
        <dbReference type="Proteomes" id="UP000013776"/>
    </source>
</evidence>
<dbReference type="VEuPathDB" id="FungiDB:TAPDE_000115"/>
<keyword evidence="3 7" id="KW-0396">Initiation factor</keyword>
<dbReference type="Gene3D" id="4.10.860.10">
    <property type="entry name" value="UVR domain"/>
    <property type="match status" value="1"/>
</dbReference>
<dbReference type="InterPro" id="IPR027512">
    <property type="entry name" value="EIF3A"/>
</dbReference>
<feature type="region of interest" description="Disordered" evidence="8">
    <location>
        <begin position="779"/>
        <end position="1008"/>
    </location>
</feature>
<organism evidence="10 11">
    <name type="scientific">Taphrina deformans (strain PYCC 5710 / ATCC 11124 / CBS 356.35 / IMI 108563 / JCM 9778 / NBRC 8474)</name>
    <name type="common">Peach leaf curl fungus</name>
    <name type="synonym">Lalaria deformans</name>
    <dbReference type="NCBI Taxonomy" id="1097556"/>
    <lineage>
        <taxon>Eukaryota</taxon>
        <taxon>Fungi</taxon>
        <taxon>Dikarya</taxon>
        <taxon>Ascomycota</taxon>
        <taxon>Taphrinomycotina</taxon>
        <taxon>Taphrinomycetes</taxon>
        <taxon>Taphrinales</taxon>
        <taxon>Taphrinaceae</taxon>
        <taxon>Taphrina</taxon>
    </lineage>
</organism>
<dbReference type="STRING" id="1097556.R4X8X8"/>
<comment type="subunit">
    <text evidence="7">Component of the eukaryotic translation initiation factor 3 (eIF-3) complex.</text>
</comment>
<keyword evidence="2 7" id="KW-0963">Cytoplasm</keyword>
<name>R4X8X8_TAPDE</name>
<dbReference type="Pfam" id="PF22591">
    <property type="entry name" value="eIF3a_PCI_TPR-like"/>
    <property type="match status" value="1"/>
</dbReference>
<evidence type="ECO:0000256" key="7">
    <source>
        <dbReference type="HAMAP-Rule" id="MF_03000"/>
    </source>
</evidence>
<proteinExistence type="inferred from homology"/>
<dbReference type="EMBL" id="CAHR02000003">
    <property type="protein sequence ID" value="CCG80597.1"/>
    <property type="molecule type" value="Genomic_DNA"/>
</dbReference>
<evidence type="ECO:0000256" key="8">
    <source>
        <dbReference type="SAM" id="MobiDB-lite"/>
    </source>
</evidence>
<comment type="subcellular location">
    <subcellularLocation>
        <location evidence="1 7">Cytoplasm</location>
    </subcellularLocation>
</comment>
<dbReference type="GO" id="GO:0003743">
    <property type="term" value="F:translation initiation factor activity"/>
    <property type="evidence" value="ECO:0007669"/>
    <property type="project" value="UniProtKB-UniRule"/>
</dbReference>
<feature type="domain" description="PCI" evidence="9">
    <location>
        <begin position="310"/>
        <end position="497"/>
    </location>
</feature>
<dbReference type="GO" id="GO:0033290">
    <property type="term" value="C:eukaryotic 48S preinitiation complex"/>
    <property type="evidence" value="ECO:0007669"/>
    <property type="project" value="UniProtKB-UniRule"/>
</dbReference>
<dbReference type="HAMAP" id="MF_03000">
    <property type="entry name" value="eIF3a"/>
    <property type="match status" value="1"/>
</dbReference>
<dbReference type="SMART" id="SM00088">
    <property type="entry name" value="PINT"/>
    <property type="match status" value="1"/>
</dbReference>
<gene>
    <name evidence="7" type="primary">TIF32</name>
    <name evidence="10" type="ORF">TAPDE_000115</name>
</gene>
<dbReference type="InterPro" id="IPR000717">
    <property type="entry name" value="PCI_dom"/>
</dbReference>
<accession>R4X8X8</accession>
<dbReference type="PROSITE" id="PS50250">
    <property type="entry name" value="PCI"/>
    <property type="match status" value="1"/>
</dbReference>
<dbReference type="GO" id="GO:0001732">
    <property type="term" value="P:formation of cytoplasmic translation initiation complex"/>
    <property type="evidence" value="ECO:0007669"/>
    <property type="project" value="UniProtKB-UniRule"/>
</dbReference>
<keyword evidence="4 7" id="KW-0694">RNA-binding</keyword>
<dbReference type="OrthoDB" id="18884at2759"/>
<keyword evidence="11" id="KW-1185">Reference proteome</keyword>
<dbReference type="InterPro" id="IPR054711">
    <property type="entry name" value="eIF3a_PCI_TPR-like"/>
</dbReference>
<dbReference type="eggNOG" id="KOG2072">
    <property type="taxonomic scope" value="Eukaryota"/>
</dbReference>
<dbReference type="AlphaFoldDB" id="R4X8X8"/>
<keyword evidence="5 7" id="KW-0648">Protein biosynthesis</keyword>
<evidence type="ECO:0000256" key="1">
    <source>
        <dbReference type="ARBA" id="ARBA00004496"/>
    </source>
</evidence>
<dbReference type="FunFam" id="4.10.860.10:FF:000001">
    <property type="entry name" value="Eukaryotic translation initiation factor 3 subunit A"/>
    <property type="match status" value="1"/>
</dbReference>
<evidence type="ECO:0000256" key="3">
    <source>
        <dbReference type="ARBA" id="ARBA00022540"/>
    </source>
</evidence>
<dbReference type="Gene3D" id="1.25.40.860">
    <property type="match status" value="2"/>
</dbReference>
<dbReference type="Pfam" id="PF01399">
    <property type="entry name" value="PCI"/>
    <property type="match status" value="1"/>
</dbReference>
<dbReference type="FunFam" id="1.25.40.860:FF:000003">
    <property type="entry name" value="Eukaryotic translation initiation factor 3 subunit A"/>
    <property type="match status" value="1"/>
</dbReference>
<evidence type="ECO:0000256" key="6">
    <source>
        <dbReference type="ARBA" id="ARBA00023054"/>
    </source>
</evidence>
<dbReference type="PANTHER" id="PTHR14005">
    <property type="entry name" value="EUKARYOTIC TRANSLATION INITIATION FACTOR 3, THETA SUBUNIT"/>
    <property type="match status" value="1"/>
</dbReference>
<keyword evidence="6 7" id="KW-0175">Coiled coil</keyword>
<feature type="compositionally biased region" description="Basic and acidic residues" evidence="8">
    <location>
        <begin position="779"/>
        <end position="880"/>
    </location>
</feature>
<dbReference type="GO" id="GO:0071541">
    <property type="term" value="C:eukaryotic translation initiation factor 3 complex, eIF3m"/>
    <property type="evidence" value="ECO:0007669"/>
    <property type="project" value="TreeGrafter"/>
</dbReference>
<evidence type="ECO:0000256" key="4">
    <source>
        <dbReference type="ARBA" id="ARBA00022884"/>
    </source>
</evidence>
<feature type="coiled-coil region" evidence="7">
    <location>
        <begin position="551"/>
        <end position="646"/>
    </location>
</feature>
<dbReference type="Proteomes" id="UP000013776">
    <property type="component" value="Unassembled WGS sequence"/>
</dbReference>
<comment type="caution">
    <text evidence="10">The sequence shown here is derived from an EMBL/GenBank/DDBJ whole genome shotgun (WGS) entry which is preliminary data.</text>
</comment>
<evidence type="ECO:0000256" key="2">
    <source>
        <dbReference type="ARBA" id="ARBA00022490"/>
    </source>
</evidence>
<dbReference type="PANTHER" id="PTHR14005:SF0">
    <property type="entry name" value="EUKARYOTIC TRANSLATION INITIATION FACTOR 3 SUBUNIT A"/>
    <property type="match status" value="1"/>
</dbReference>
<dbReference type="GO" id="GO:0002188">
    <property type="term" value="P:translation reinitiation"/>
    <property type="evidence" value="ECO:0007669"/>
    <property type="project" value="TreeGrafter"/>
</dbReference>
<dbReference type="GO" id="GO:0043614">
    <property type="term" value="C:multi-eIF complex"/>
    <property type="evidence" value="ECO:0007669"/>
    <property type="project" value="TreeGrafter"/>
</dbReference>
<evidence type="ECO:0000313" key="10">
    <source>
        <dbReference type="EMBL" id="CCG80597.1"/>
    </source>
</evidence>
<evidence type="ECO:0000256" key="5">
    <source>
        <dbReference type="ARBA" id="ARBA00022917"/>
    </source>
</evidence>
<dbReference type="GO" id="GO:0016282">
    <property type="term" value="C:eukaryotic 43S preinitiation complex"/>
    <property type="evidence" value="ECO:0007669"/>
    <property type="project" value="UniProtKB-UniRule"/>
</dbReference>
<dbReference type="GO" id="GO:0003729">
    <property type="term" value="F:mRNA binding"/>
    <property type="evidence" value="ECO:0007669"/>
    <property type="project" value="TreeGrafter"/>
</dbReference>
<dbReference type="GO" id="GO:0071540">
    <property type="term" value="C:eukaryotic translation initiation factor 3 complex, eIF3e"/>
    <property type="evidence" value="ECO:0007669"/>
    <property type="project" value="TreeGrafter"/>
</dbReference>
<reference evidence="10 11" key="1">
    <citation type="journal article" date="2013" name="MBio">
        <title>Genome sequencing of the plant pathogen Taphrina deformans, the causal agent of peach leaf curl.</title>
        <authorList>
            <person name="Cisse O.H."/>
            <person name="Almeida J.M.G.C.F."/>
            <person name="Fonseca A."/>
            <person name="Kumar A.A."/>
            <person name="Salojaervi J."/>
            <person name="Overmyer K."/>
            <person name="Hauser P.M."/>
            <person name="Pagni M."/>
        </authorList>
    </citation>
    <scope>NUCLEOTIDE SEQUENCE [LARGE SCALE GENOMIC DNA]</scope>
    <source>
        <strain evidence="11">PYCC 5710 / ATCC 11124 / CBS 356.35 / IMI 108563 / JCM 9778 / NBRC 8474</strain>
    </source>
</reference>
<comment type="similarity">
    <text evidence="7">Belongs to the eIF-3 subunit A family.</text>
</comment>
<evidence type="ECO:0000259" key="9">
    <source>
        <dbReference type="PROSITE" id="PS50250"/>
    </source>
</evidence>
<feature type="compositionally biased region" description="Low complexity" evidence="8">
    <location>
        <begin position="970"/>
        <end position="985"/>
    </location>
</feature>
<comment type="function">
    <text evidence="7">RNA-binding component of the eukaryotic translation initiation factor 3 (eIF-3) complex, which is involved in protein synthesis of a specialized repertoire of mRNAs and, together with other initiation factors, stimulates binding of mRNA and methionyl-tRNAi to the 40S ribosome. The eIF-3 complex specifically targets and initiates translation of a subset of mRNAs involved in cell proliferation.</text>
</comment>
<feature type="compositionally biased region" description="Low complexity" evidence="8">
    <location>
        <begin position="882"/>
        <end position="891"/>
    </location>
</feature>